<dbReference type="PANTHER" id="PTHR31827">
    <property type="entry name" value="EMB|CAB89363.1"/>
    <property type="match status" value="1"/>
</dbReference>
<accession>A0A6G0X752</accession>
<gene>
    <name evidence="1" type="ORF">Ae201684_007981</name>
</gene>
<organism evidence="1 2">
    <name type="scientific">Aphanomyces euteiches</name>
    <dbReference type="NCBI Taxonomy" id="100861"/>
    <lineage>
        <taxon>Eukaryota</taxon>
        <taxon>Sar</taxon>
        <taxon>Stramenopiles</taxon>
        <taxon>Oomycota</taxon>
        <taxon>Saprolegniomycetes</taxon>
        <taxon>Saprolegniales</taxon>
        <taxon>Verrucalvaceae</taxon>
        <taxon>Aphanomyces</taxon>
    </lineage>
</organism>
<protein>
    <submittedName>
        <fullName evidence="1">Uncharacterized protein</fullName>
    </submittedName>
</protein>
<proteinExistence type="predicted"/>
<dbReference type="Proteomes" id="UP000481153">
    <property type="component" value="Unassembled WGS sequence"/>
</dbReference>
<evidence type="ECO:0000313" key="1">
    <source>
        <dbReference type="EMBL" id="KAF0735665.1"/>
    </source>
</evidence>
<sequence>MNHLCEFNFCTNVALPNATKCEFHKHRSQCIEKDCYNQVYARNRCARHGGKRKCIAQGCTSNAQGNEFCVQHGGIAVKRYCSVEGCQKQAQAGQKCLRHGGGRRCKVQDCTQYVRTAGMCHTHYSKSTMTTHDDPSICKYAYKSCSNPRAVKKDGTLHSLCESHRRKTNKVQQEYAAKKRQSIALDESILLEQLLVDDLAVDPIPYDESSDDYDMTEELRGVMDLDVVVLDKLVHSTSIPASTSMAPTFPPPAPISWLPKPTEIDATFSSDMLLL</sequence>
<reference evidence="1 2" key="1">
    <citation type="submission" date="2019-07" db="EMBL/GenBank/DDBJ databases">
        <title>Genomics analysis of Aphanomyces spp. identifies a new class of oomycete effector associated with host adaptation.</title>
        <authorList>
            <person name="Gaulin E."/>
        </authorList>
    </citation>
    <scope>NUCLEOTIDE SEQUENCE [LARGE SCALE GENOMIC DNA]</scope>
    <source>
        <strain evidence="1 2">ATCC 201684</strain>
    </source>
</reference>
<dbReference type="PANTHER" id="PTHR31827:SF1">
    <property type="entry name" value="EMB|CAB89363.1"/>
    <property type="match status" value="1"/>
</dbReference>
<name>A0A6G0X752_9STRA</name>
<dbReference type="AlphaFoldDB" id="A0A6G0X752"/>
<comment type="caution">
    <text evidence="1">The sequence shown here is derived from an EMBL/GenBank/DDBJ whole genome shotgun (WGS) entry which is preliminary data.</text>
</comment>
<keyword evidence="2" id="KW-1185">Reference proteome</keyword>
<evidence type="ECO:0000313" key="2">
    <source>
        <dbReference type="Proteomes" id="UP000481153"/>
    </source>
</evidence>
<dbReference type="EMBL" id="VJMJ01000094">
    <property type="protein sequence ID" value="KAF0735665.1"/>
    <property type="molecule type" value="Genomic_DNA"/>
</dbReference>
<dbReference type="VEuPathDB" id="FungiDB:AeMF1_018083"/>